<dbReference type="EMBL" id="BLAL01000017">
    <property type="protein sequence ID" value="GES75626.1"/>
    <property type="molecule type" value="Genomic_DNA"/>
</dbReference>
<gene>
    <name evidence="1" type="ORF">RCL2_000305000</name>
</gene>
<organism evidence="1 2">
    <name type="scientific">Rhizophagus clarus</name>
    <dbReference type="NCBI Taxonomy" id="94130"/>
    <lineage>
        <taxon>Eukaryota</taxon>
        <taxon>Fungi</taxon>
        <taxon>Fungi incertae sedis</taxon>
        <taxon>Mucoromycota</taxon>
        <taxon>Glomeromycotina</taxon>
        <taxon>Glomeromycetes</taxon>
        <taxon>Glomerales</taxon>
        <taxon>Glomeraceae</taxon>
        <taxon>Rhizophagus</taxon>
    </lineage>
</organism>
<sequence>MDTTTKNYIGYEALNSYLHGSKNWSYLGFLDLNRNTVIASLTSLTDAPLTLVKWQSYHITWYNRFLIEAKEILEPNTFIELKKKLNTDHLRYPKKLQIFWEGIIKECEKENLVSTTTTLPEKTHIKDLSETLQPGSKKNTLLEKPLYIKDFSKTIQSDLNLQSDSKKNIKLIDFYYNILHELENISFSHSFFKHIEKDIINKHDRQTRELKRVRDNNYDADTNSLFKKQIQILKQNEDKLVYRQVINDGLLVASAYENLVAGEVIPFIEVLKTFLLTRSQMSLFSADEPNC</sequence>
<evidence type="ECO:0000313" key="2">
    <source>
        <dbReference type="Proteomes" id="UP000615446"/>
    </source>
</evidence>
<dbReference type="Proteomes" id="UP000615446">
    <property type="component" value="Unassembled WGS sequence"/>
</dbReference>
<evidence type="ECO:0000313" key="1">
    <source>
        <dbReference type="EMBL" id="GES75626.1"/>
    </source>
</evidence>
<protein>
    <submittedName>
        <fullName evidence="1">Bromodomain-containing protein</fullName>
    </submittedName>
</protein>
<accession>A0A8H3KWN3</accession>
<proteinExistence type="predicted"/>
<comment type="caution">
    <text evidence="1">The sequence shown here is derived from an EMBL/GenBank/DDBJ whole genome shotgun (WGS) entry which is preliminary data.</text>
</comment>
<name>A0A8H3KWN3_9GLOM</name>
<dbReference type="AlphaFoldDB" id="A0A8H3KWN3"/>
<dbReference type="OrthoDB" id="21449at2759"/>
<reference evidence="1" key="1">
    <citation type="submission" date="2019-10" db="EMBL/GenBank/DDBJ databases">
        <title>Conservation and host-specific expression of non-tandemly repeated heterogenous ribosome RNA gene in arbuscular mycorrhizal fungi.</title>
        <authorList>
            <person name="Maeda T."/>
            <person name="Kobayashi Y."/>
            <person name="Nakagawa T."/>
            <person name="Ezawa T."/>
            <person name="Yamaguchi K."/>
            <person name="Bino T."/>
            <person name="Nishimoto Y."/>
            <person name="Shigenobu S."/>
            <person name="Kawaguchi M."/>
        </authorList>
    </citation>
    <scope>NUCLEOTIDE SEQUENCE</scope>
    <source>
        <strain evidence="1">HR1</strain>
    </source>
</reference>